<protein>
    <submittedName>
        <fullName evidence="2">F-box domain-containing protein</fullName>
    </submittedName>
</protein>
<keyword evidence="1" id="KW-1185">Reference proteome</keyword>
<dbReference type="AlphaFoldDB" id="A0A1I8ADF6"/>
<dbReference type="WBParaSite" id="L893_g4611.t1">
    <property type="protein sequence ID" value="L893_g4611.t1"/>
    <property type="gene ID" value="L893_g4611"/>
</dbReference>
<evidence type="ECO:0000313" key="2">
    <source>
        <dbReference type="WBParaSite" id="L893_g4611.t1"/>
    </source>
</evidence>
<sequence>MDRVPNCFIKEVLVQLDYERECWFGWSRRLRELPLIWGQIANSKPFKKSACLQVYFMNDREAVFTATTFLNSTHHLTVVNLQQYYFKHIYIEDGAEEMAAYPRYYPLTKKNFDLLRKLLSIGHSCTLILKFRKHQNHTLLQQLLSIPSRIEDVELYDQLPSTVKALTPLIERGTLRRLYCHAAKNDSLTVLYKFMTFKGLHSFHLELEDRRPSTYKEVLRKMIDTLLYPKRYNYRLSMYASYRKLFRRITTKKMRQQLNVSFDSLLRNNCLSYGRLHV</sequence>
<organism evidence="1 2">
    <name type="scientific">Steinernema glaseri</name>
    <dbReference type="NCBI Taxonomy" id="37863"/>
    <lineage>
        <taxon>Eukaryota</taxon>
        <taxon>Metazoa</taxon>
        <taxon>Ecdysozoa</taxon>
        <taxon>Nematoda</taxon>
        <taxon>Chromadorea</taxon>
        <taxon>Rhabditida</taxon>
        <taxon>Tylenchina</taxon>
        <taxon>Panagrolaimomorpha</taxon>
        <taxon>Strongyloidoidea</taxon>
        <taxon>Steinernematidae</taxon>
        <taxon>Steinernema</taxon>
    </lineage>
</organism>
<accession>A0A1I8ADF6</accession>
<reference evidence="2" key="1">
    <citation type="submission" date="2016-11" db="UniProtKB">
        <authorList>
            <consortium name="WormBaseParasite"/>
        </authorList>
    </citation>
    <scope>IDENTIFICATION</scope>
</reference>
<proteinExistence type="predicted"/>
<evidence type="ECO:0000313" key="1">
    <source>
        <dbReference type="Proteomes" id="UP000095287"/>
    </source>
</evidence>
<dbReference type="Proteomes" id="UP000095287">
    <property type="component" value="Unplaced"/>
</dbReference>
<name>A0A1I8ADF6_9BILA</name>